<evidence type="ECO:0000256" key="5">
    <source>
        <dbReference type="ARBA" id="ARBA00022801"/>
    </source>
</evidence>
<feature type="region of interest" description="Disordered" evidence="12">
    <location>
        <begin position="113"/>
        <end position="154"/>
    </location>
</feature>
<dbReference type="HOGENOM" id="CLU_009301_9_2_5"/>
<dbReference type="GO" id="GO:0003924">
    <property type="term" value="F:GTPase activity"/>
    <property type="evidence" value="ECO:0007669"/>
    <property type="project" value="UniProtKB-UniRule"/>
</dbReference>
<feature type="binding site" evidence="11">
    <location>
        <begin position="419"/>
        <end position="423"/>
    </location>
    <ligand>
        <name>GTP</name>
        <dbReference type="ChEBI" id="CHEBI:37565"/>
    </ligand>
</feature>
<comment type="similarity">
    <text evidence="11">Belongs to the GTP-binding SRP family. FtsY subfamily.</text>
</comment>
<reference evidence="14" key="1">
    <citation type="submission" date="2013-11" db="EMBL/GenBank/DDBJ databases">
        <title>Draft genome sequence of the broad-host-range Rhizobium sp. LPU83 strain, a member of the low-genetic diversity Oregon-like Rhizobium sp. group.</title>
        <authorList>
            <person name="Wibberg D."/>
            <person name="Puehler A."/>
            <person name="Schlueter A."/>
        </authorList>
    </citation>
    <scope>NUCLEOTIDE SEQUENCE [LARGE SCALE GENOMIC DNA]</scope>
    <source>
        <strain evidence="14">LPU83</strain>
    </source>
</reference>
<evidence type="ECO:0000256" key="9">
    <source>
        <dbReference type="ARBA" id="ARBA00048027"/>
    </source>
</evidence>
<dbReference type="InterPro" id="IPR036225">
    <property type="entry name" value="SRP/SRP_N"/>
</dbReference>
<feature type="region of interest" description="Disordered" evidence="12">
    <location>
        <begin position="186"/>
        <end position="212"/>
    </location>
</feature>
<dbReference type="GO" id="GO:0005737">
    <property type="term" value="C:cytoplasm"/>
    <property type="evidence" value="ECO:0007669"/>
    <property type="project" value="UniProtKB-SubCell"/>
</dbReference>
<evidence type="ECO:0000256" key="2">
    <source>
        <dbReference type="ARBA" id="ARBA00022475"/>
    </source>
</evidence>
<evidence type="ECO:0000256" key="8">
    <source>
        <dbReference type="ARBA" id="ARBA00023170"/>
    </source>
</evidence>
<dbReference type="Pfam" id="PF02881">
    <property type="entry name" value="SRP54_N"/>
    <property type="match status" value="1"/>
</dbReference>
<protein>
    <recommendedName>
        <fullName evidence="11">Signal recognition particle receptor FtsY</fullName>
        <shortName evidence="11">SRP receptor</shortName>
        <ecNumber evidence="11">3.6.5.4</ecNumber>
    </recommendedName>
</protein>
<dbReference type="InterPro" id="IPR013822">
    <property type="entry name" value="Signal_recog_particl_SRP54_hlx"/>
</dbReference>
<dbReference type="FunFam" id="1.20.120.140:FF:000002">
    <property type="entry name" value="Signal recognition particle receptor FtsY"/>
    <property type="match status" value="1"/>
</dbReference>
<dbReference type="InterPro" id="IPR042101">
    <property type="entry name" value="SRP54_N_sf"/>
</dbReference>
<dbReference type="Pfam" id="PF00448">
    <property type="entry name" value="SRP54"/>
    <property type="match status" value="1"/>
</dbReference>
<accession>W6RZB5</accession>
<dbReference type="InterPro" id="IPR000897">
    <property type="entry name" value="SRP54_GTPase_dom"/>
</dbReference>
<dbReference type="Gene3D" id="1.20.120.140">
    <property type="entry name" value="Signal recognition particle SRP54, nucleotide-binding domain"/>
    <property type="match status" value="1"/>
</dbReference>
<dbReference type="InterPro" id="IPR027417">
    <property type="entry name" value="P-loop_NTPase"/>
</dbReference>
<dbReference type="GO" id="GO:0005886">
    <property type="term" value="C:plasma membrane"/>
    <property type="evidence" value="ECO:0007669"/>
    <property type="project" value="UniProtKB-SubCell"/>
</dbReference>
<dbReference type="PANTHER" id="PTHR43134">
    <property type="entry name" value="SIGNAL RECOGNITION PARTICLE RECEPTOR SUBUNIT ALPHA"/>
    <property type="match status" value="1"/>
</dbReference>
<evidence type="ECO:0000313" key="15">
    <source>
        <dbReference type="Proteomes" id="UP000019443"/>
    </source>
</evidence>
<dbReference type="EC" id="3.6.5.4" evidence="11"/>
<organism evidence="14 15">
    <name type="scientific">Rhizobium favelukesii</name>
    <dbReference type="NCBI Taxonomy" id="348824"/>
    <lineage>
        <taxon>Bacteria</taxon>
        <taxon>Pseudomonadati</taxon>
        <taxon>Pseudomonadota</taxon>
        <taxon>Alphaproteobacteria</taxon>
        <taxon>Hyphomicrobiales</taxon>
        <taxon>Rhizobiaceae</taxon>
        <taxon>Rhizobium/Agrobacterium group</taxon>
        <taxon>Rhizobium</taxon>
    </lineage>
</organism>
<dbReference type="PATRIC" id="fig|348824.6.peg.4269"/>
<dbReference type="eggNOG" id="COG0552">
    <property type="taxonomic scope" value="Bacteria"/>
</dbReference>
<evidence type="ECO:0000256" key="6">
    <source>
        <dbReference type="ARBA" id="ARBA00023134"/>
    </source>
</evidence>
<dbReference type="Gene3D" id="3.40.50.300">
    <property type="entry name" value="P-loop containing nucleotide triphosphate hydrolases"/>
    <property type="match status" value="1"/>
</dbReference>
<evidence type="ECO:0000256" key="11">
    <source>
        <dbReference type="HAMAP-Rule" id="MF_00920"/>
    </source>
</evidence>
<keyword evidence="3 11" id="KW-0963">Cytoplasm</keyword>
<evidence type="ECO:0000256" key="12">
    <source>
        <dbReference type="SAM" id="MobiDB-lite"/>
    </source>
</evidence>
<feature type="compositionally biased region" description="Basic and acidic residues" evidence="12">
    <location>
        <begin position="25"/>
        <end position="42"/>
    </location>
</feature>
<evidence type="ECO:0000313" key="14">
    <source>
        <dbReference type="EMBL" id="CDM59616.1"/>
    </source>
</evidence>
<dbReference type="CDD" id="cd17874">
    <property type="entry name" value="FtsY"/>
    <property type="match status" value="1"/>
</dbReference>
<dbReference type="HAMAP" id="MF_00920">
    <property type="entry name" value="FtsY"/>
    <property type="match status" value="1"/>
</dbReference>
<keyword evidence="15" id="KW-1185">Reference proteome</keyword>
<keyword evidence="7 11" id="KW-0472">Membrane</keyword>
<dbReference type="SUPFAM" id="SSF47364">
    <property type="entry name" value="Domain of the SRP/SRP receptor G-proteins"/>
    <property type="match status" value="1"/>
</dbReference>
<dbReference type="GO" id="GO:0051301">
    <property type="term" value="P:cell division"/>
    <property type="evidence" value="ECO:0007669"/>
    <property type="project" value="UniProtKB-KW"/>
</dbReference>
<evidence type="ECO:0000259" key="13">
    <source>
        <dbReference type="PROSITE" id="PS00300"/>
    </source>
</evidence>
<keyword evidence="8 11" id="KW-0675">Receptor</keyword>
<keyword evidence="5 11" id="KW-0378">Hydrolase</keyword>
<feature type="region of interest" description="Disordered" evidence="12">
    <location>
        <begin position="14"/>
        <end position="44"/>
    </location>
</feature>
<dbReference type="SUPFAM" id="SSF52540">
    <property type="entry name" value="P-loop containing nucleoside triphosphate hydrolases"/>
    <property type="match status" value="1"/>
</dbReference>
<comment type="catalytic activity">
    <reaction evidence="9 11">
        <text>GTP + H2O = GDP + phosphate + H(+)</text>
        <dbReference type="Rhea" id="RHEA:19669"/>
        <dbReference type="ChEBI" id="CHEBI:15377"/>
        <dbReference type="ChEBI" id="CHEBI:15378"/>
        <dbReference type="ChEBI" id="CHEBI:37565"/>
        <dbReference type="ChEBI" id="CHEBI:43474"/>
        <dbReference type="ChEBI" id="CHEBI:58189"/>
        <dbReference type="EC" id="3.6.5.4"/>
    </reaction>
</comment>
<dbReference type="SMART" id="SM00962">
    <property type="entry name" value="SRP54"/>
    <property type="match status" value="1"/>
</dbReference>
<feature type="binding site" evidence="11">
    <location>
        <begin position="337"/>
        <end position="344"/>
    </location>
    <ligand>
        <name>GTP</name>
        <dbReference type="ChEBI" id="CHEBI:37565"/>
    </ligand>
</feature>
<feature type="binding site" evidence="11">
    <location>
        <begin position="483"/>
        <end position="486"/>
    </location>
    <ligand>
        <name>GTP</name>
        <dbReference type="ChEBI" id="CHEBI:37565"/>
    </ligand>
</feature>
<keyword evidence="6 11" id="KW-0342">GTP-binding</keyword>
<dbReference type="PANTHER" id="PTHR43134:SF1">
    <property type="entry name" value="SIGNAL RECOGNITION PARTICLE RECEPTOR SUBUNIT ALPHA"/>
    <property type="match status" value="1"/>
</dbReference>
<dbReference type="NCBIfam" id="TIGR00064">
    <property type="entry name" value="ftsY"/>
    <property type="match status" value="1"/>
</dbReference>
<gene>
    <name evidence="11 14" type="primary">ftsY</name>
    <name evidence="14" type="ORF">LPU83_3980</name>
</gene>
<name>W6RZB5_9HYPH</name>
<proteinExistence type="inferred from homology"/>
<dbReference type="AlphaFoldDB" id="W6RZB5"/>
<comment type="subcellular location">
    <subcellularLocation>
        <location evidence="1">Cell inner membrane</location>
        <topology evidence="1">Peripheral membrane protein</topology>
        <orientation evidence="1">Cytoplasmic side</orientation>
    </subcellularLocation>
    <subcellularLocation>
        <location evidence="11">Cell membrane</location>
        <topology evidence="11">Peripheral membrane protein</topology>
        <orientation evidence="11">Cytoplasmic side</orientation>
    </subcellularLocation>
    <subcellularLocation>
        <location evidence="11">Cytoplasm</location>
    </subcellularLocation>
</comment>
<dbReference type="RefSeq" id="WP_024315314.1">
    <property type="nucleotide sequence ID" value="NZ_ATTO01000020.1"/>
</dbReference>
<dbReference type="FunFam" id="3.40.50.300:FF:000053">
    <property type="entry name" value="Signal recognition particle receptor FtsY"/>
    <property type="match status" value="1"/>
</dbReference>
<dbReference type="InterPro" id="IPR004390">
    <property type="entry name" value="SR_rcpt_FtsY"/>
</dbReference>
<dbReference type="KEGG" id="rhl:LPU83_3980"/>
<keyword evidence="14" id="KW-0132">Cell division</keyword>
<evidence type="ECO:0000256" key="10">
    <source>
        <dbReference type="ARBA" id="ARBA00053570"/>
    </source>
</evidence>
<evidence type="ECO:0000256" key="7">
    <source>
        <dbReference type="ARBA" id="ARBA00023136"/>
    </source>
</evidence>
<dbReference type="EMBL" id="HG916852">
    <property type="protein sequence ID" value="CDM59616.1"/>
    <property type="molecule type" value="Genomic_DNA"/>
</dbReference>
<evidence type="ECO:0000256" key="1">
    <source>
        <dbReference type="ARBA" id="ARBA00004515"/>
    </source>
</evidence>
<comment type="subunit">
    <text evidence="11">Part of the signal recognition particle protein translocation system, which is composed of SRP and FtsY. SRP is a ribonucleoprotein composed of Ffh and a 4.5S RNA molecule.</text>
</comment>
<keyword evidence="14" id="KW-0131">Cell cycle</keyword>
<dbReference type="GO" id="GO:0006614">
    <property type="term" value="P:SRP-dependent cotranslational protein targeting to membrane"/>
    <property type="evidence" value="ECO:0007669"/>
    <property type="project" value="InterPro"/>
</dbReference>
<dbReference type="GO" id="GO:0005047">
    <property type="term" value="F:signal recognition particle binding"/>
    <property type="evidence" value="ECO:0007669"/>
    <property type="project" value="TreeGrafter"/>
</dbReference>
<dbReference type="SMART" id="SM00382">
    <property type="entry name" value="AAA"/>
    <property type="match status" value="1"/>
</dbReference>
<dbReference type="InterPro" id="IPR003593">
    <property type="entry name" value="AAA+_ATPase"/>
</dbReference>
<dbReference type="PROSITE" id="PS00300">
    <property type="entry name" value="SRP54"/>
    <property type="match status" value="1"/>
</dbReference>
<comment type="function">
    <text evidence="10 11">Involved in targeting and insertion of nascent membrane proteins into the cytoplasmic membrane. Acts as a receptor for the complex formed by the signal recognition particle (SRP) and the ribosome-nascent chain (RNC). Interaction with SRP-RNC leads to the transfer of the RNC complex to the Sec translocase for insertion into the membrane, the hydrolysis of GTP by both Ffh and FtsY, and the dissociation of the SRP-FtsY complex into the individual components.</text>
</comment>
<sequence>MAFSFIKKVFTFGPKPEEEQAPEAVEARVLESELEPHSREENLPVAADPVLAEEMETAGGPADDVGKDASVEELAEQAEALAPKEDDVSDVLPAEVQAGDMGLVPLSLLEAEAQAETGAPAESTIEDTLPAALPLQPGSGDRPEDEGGVAEVASVGETEEAPAAGLAAEADAEQEPIADPISPAAEEISDRTGEDDSSSSDPFAAPVLPKGFATGPTASEPVALVPPPKLSWFQRLRAGLARTSSQLTGQIAALFTKRKLDDETLQDLEDLLIQADLGVETAMRVTDTLASERYGKDVTGEDVSRIMASEIAKVLKPVAKPLQLDLSHKPHVILVVGVNGTGKTTTIGKLAAKLSGAGLKVMVAAGDTFRAAAIEQLKIWADRTKSEFIGTKLGADAAGLAYDAFEQAKAKRCDVLIIDTAGRLQNKAELMAELEKIVRVLGKLDPDAPHTVLQTLDATTGQNALSQVEIFRNVAGVNGLIMTKLDGTARGGILVAISAKHKLPVYFIGVGESVEDLEPFEAEDFAHAIAGLGQ</sequence>
<keyword evidence="4 11" id="KW-0547">Nucleotide-binding</keyword>
<evidence type="ECO:0000256" key="4">
    <source>
        <dbReference type="ARBA" id="ARBA00022741"/>
    </source>
</evidence>
<dbReference type="SMART" id="SM00963">
    <property type="entry name" value="SRP54_N"/>
    <property type="match status" value="1"/>
</dbReference>
<dbReference type="Proteomes" id="UP000019443">
    <property type="component" value="Chromosome"/>
</dbReference>
<feature type="domain" description="SRP54-type proteins GTP-binding" evidence="13">
    <location>
        <begin position="504"/>
        <end position="517"/>
    </location>
</feature>
<dbReference type="GO" id="GO:0005525">
    <property type="term" value="F:GTP binding"/>
    <property type="evidence" value="ECO:0007669"/>
    <property type="project" value="UniProtKB-UniRule"/>
</dbReference>
<evidence type="ECO:0000256" key="3">
    <source>
        <dbReference type="ARBA" id="ARBA00022490"/>
    </source>
</evidence>
<keyword evidence="2 11" id="KW-1003">Cell membrane</keyword>